<dbReference type="CDD" id="cd16155">
    <property type="entry name" value="sulfatase_like"/>
    <property type="match status" value="1"/>
</dbReference>
<dbReference type="PROSITE" id="PS00523">
    <property type="entry name" value="SULFATASE_1"/>
    <property type="match status" value="1"/>
</dbReference>
<dbReference type="GO" id="GO:0004065">
    <property type="term" value="F:arylsulfatase activity"/>
    <property type="evidence" value="ECO:0007669"/>
    <property type="project" value="TreeGrafter"/>
</dbReference>
<dbReference type="InterPro" id="IPR000917">
    <property type="entry name" value="Sulfatase_N"/>
</dbReference>
<dbReference type="STRING" id="623281.SAMN05421747_11325"/>
<keyword evidence="5" id="KW-0378">Hydrolase</keyword>
<gene>
    <name evidence="8" type="ORF">SAMN05421747_11325</name>
</gene>
<evidence type="ECO:0000256" key="4">
    <source>
        <dbReference type="ARBA" id="ARBA00022729"/>
    </source>
</evidence>
<comment type="cofactor">
    <cofactor evidence="1">
        <name>Ca(2+)</name>
        <dbReference type="ChEBI" id="CHEBI:29108"/>
    </cofactor>
</comment>
<dbReference type="PANTHER" id="PTHR42693:SF42">
    <property type="entry name" value="ARYLSULFATASE G"/>
    <property type="match status" value="1"/>
</dbReference>
<dbReference type="AlphaFoldDB" id="A0A1I1JTB9"/>
<evidence type="ECO:0000259" key="7">
    <source>
        <dbReference type="Pfam" id="PF00884"/>
    </source>
</evidence>
<evidence type="ECO:0000256" key="6">
    <source>
        <dbReference type="ARBA" id="ARBA00022837"/>
    </source>
</evidence>
<keyword evidence="4" id="KW-0732">Signal</keyword>
<dbReference type="GO" id="GO:0046872">
    <property type="term" value="F:metal ion binding"/>
    <property type="evidence" value="ECO:0007669"/>
    <property type="project" value="UniProtKB-KW"/>
</dbReference>
<dbReference type="Gene3D" id="3.40.720.10">
    <property type="entry name" value="Alkaline Phosphatase, subunit A"/>
    <property type="match status" value="1"/>
</dbReference>
<sequence length="499" mass="56043">MTKKMIKTVLGLTCLMGTLTCAPKPDKKLNILFLFADDQRYGTIGALGGAEVQTPHLDQLVQQGTAFTNTYIMGSQSPAVCAPSRAMLMTGRHVFHIDPQGTTIDSAHQTIGQLLLASGYHTFGTGKWHNGKPSFARSFDHGGKIMFGGMSSHYRIPIHDFQTSGEYGKPYLLEDQHSTEVYADEAIRFLDTYNSDNPFFMYVAFQAPHDPRQVPAEFWGKYDEDQLSIPPNFLPAHPFNNGEMKVRDELVTGFPRQETEIRKNLRAYYALISHLDHHVGRVISALKKRGLYENTIIIFAADNGLAVGQHGLMGKQNLYEHSIKVPMVWSGPGIKSQQISDASVYLNDIFPTLCELLGKEKPSSVDAKSFASILAGKQDVVHDATFHIYKNTQRAVRKGDWKLIRYMVNGVSTTQLFNLREDPWEIDNLAEDRRYQDTVAALNNRLAALMSAYGDEVDLEKADWGVSQHGGEWADEFRNRPAELKAMMDLTIGYEVWEK</sequence>
<evidence type="ECO:0000313" key="9">
    <source>
        <dbReference type="Proteomes" id="UP000199577"/>
    </source>
</evidence>
<organism evidence="8 9">
    <name type="scientific">Parapedobacter composti</name>
    <dbReference type="NCBI Taxonomy" id="623281"/>
    <lineage>
        <taxon>Bacteria</taxon>
        <taxon>Pseudomonadati</taxon>
        <taxon>Bacteroidota</taxon>
        <taxon>Sphingobacteriia</taxon>
        <taxon>Sphingobacteriales</taxon>
        <taxon>Sphingobacteriaceae</taxon>
        <taxon>Parapedobacter</taxon>
    </lineage>
</organism>
<dbReference type="InterPro" id="IPR017850">
    <property type="entry name" value="Alkaline_phosphatase_core_sf"/>
</dbReference>
<evidence type="ECO:0000313" key="8">
    <source>
        <dbReference type="EMBL" id="SFC51481.1"/>
    </source>
</evidence>
<evidence type="ECO:0000256" key="5">
    <source>
        <dbReference type="ARBA" id="ARBA00022801"/>
    </source>
</evidence>
<dbReference type="InterPro" id="IPR024607">
    <property type="entry name" value="Sulfatase_CS"/>
</dbReference>
<dbReference type="EMBL" id="FOLL01000013">
    <property type="protein sequence ID" value="SFC51481.1"/>
    <property type="molecule type" value="Genomic_DNA"/>
</dbReference>
<dbReference type="PANTHER" id="PTHR42693">
    <property type="entry name" value="ARYLSULFATASE FAMILY MEMBER"/>
    <property type="match status" value="1"/>
</dbReference>
<keyword evidence="6" id="KW-0106">Calcium</keyword>
<dbReference type="InterPro" id="IPR050738">
    <property type="entry name" value="Sulfatase"/>
</dbReference>
<evidence type="ECO:0000256" key="3">
    <source>
        <dbReference type="ARBA" id="ARBA00022723"/>
    </source>
</evidence>
<keyword evidence="9" id="KW-1185">Reference proteome</keyword>
<keyword evidence="3" id="KW-0479">Metal-binding</keyword>
<proteinExistence type="inferred from homology"/>
<dbReference type="OrthoDB" id="9789742at2"/>
<accession>A0A1I1JTB9</accession>
<evidence type="ECO:0000256" key="1">
    <source>
        <dbReference type="ARBA" id="ARBA00001913"/>
    </source>
</evidence>
<protein>
    <submittedName>
        <fullName evidence="8">Arylsulfatase A</fullName>
    </submittedName>
</protein>
<evidence type="ECO:0000256" key="2">
    <source>
        <dbReference type="ARBA" id="ARBA00008779"/>
    </source>
</evidence>
<comment type="similarity">
    <text evidence="2">Belongs to the sulfatase family.</text>
</comment>
<reference evidence="8 9" key="1">
    <citation type="submission" date="2016-10" db="EMBL/GenBank/DDBJ databases">
        <authorList>
            <person name="de Groot N.N."/>
        </authorList>
    </citation>
    <scope>NUCLEOTIDE SEQUENCE [LARGE SCALE GENOMIC DNA]</scope>
    <source>
        <strain evidence="8 9">DSM 22900</strain>
    </source>
</reference>
<dbReference type="Pfam" id="PF00884">
    <property type="entry name" value="Sulfatase"/>
    <property type="match status" value="1"/>
</dbReference>
<feature type="domain" description="Sulfatase N-terminal" evidence="7">
    <location>
        <begin position="30"/>
        <end position="358"/>
    </location>
</feature>
<name>A0A1I1JTB9_9SPHI</name>
<dbReference type="SUPFAM" id="SSF53649">
    <property type="entry name" value="Alkaline phosphatase-like"/>
    <property type="match status" value="1"/>
</dbReference>
<dbReference type="Proteomes" id="UP000199577">
    <property type="component" value="Unassembled WGS sequence"/>
</dbReference>